<evidence type="ECO:0000259" key="1">
    <source>
        <dbReference type="Pfam" id="PF04230"/>
    </source>
</evidence>
<dbReference type="Proteomes" id="UP000260758">
    <property type="component" value="Unassembled WGS sequence"/>
</dbReference>
<reference evidence="2 3" key="1">
    <citation type="submission" date="2018-08" db="EMBL/GenBank/DDBJ databases">
        <title>A genome reference for cultivated species of the human gut microbiota.</title>
        <authorList>
            <person name="Zou Y."/>
            <person name="Xue W."/>
            <person name="Luo G."/>
        </authorList>
    </citation>
    <scope>NUCLEOTIDE SEQUENCE [LARGE SCALE GENOMIC DNA]</scope>
    <source>
        <strain evidence="2 3">OM07-13</strain>
    </source>
</reference>
<name>A0A3E4Y4F6_9FIRM</name>
<dbReference type="EMBL" id="QSTP01000021">
    <property type="protein sequence ID" value="RGM68195.1"/>
    <property type="molecule type" value="Genomic_DNA"/>
</dbReference>
<dbReference type="Pfam" id="PF04230">
    <property type="entry name" value="PS_pyruv_trans"/>
    <property type="match status" value="1"/>
</dbReference>
<accession>A0A3E4Y4F6</accession>
<gene>
    <name evidence="2" type="ORF">DXB99_14895</name>
</gene>
<evidence type="ECO:0000313" key="3">
    <source>
        <dbReference type="Proteomes" id="UP000260758"/>
    </source>
</evidence>
<dbReference type="GO" id="GO:0016740">
    <property type="term" value="F:transferase activity"/>
    <property type="evidence" value="ECO:0007669"/>
    <property type="project" value="UniProtKB-KW"/>
</dbReference>
<dbReference type="AlphaFoldDB" id="A0A3E4Y4F6"/>
<evidence type="ECO:0000313" key="2">
    <source>
        <dbReference type="EMBL" id="RGM68195.1"/>
    </source>
</evidence>
<proteinExistence type="predicted"/>
<dbReference type="RefSeq" id="WP_117719299.1">
    <property type="nucleotide sequence ID" value="NZ_QSTP01000021.1"/>
</dbReference>
<keyword evidence="2" id="KW-0808">Transferase</keyword>
<dbReference type="InterPro" id="IPR007345">
    <property type="entry name" value="Polysacch_pyruvyl_Trfase"/>
</dbReference>
<comment type="caution">
    <text evidence="2">The sequence shown here is derived from an EMBL/GenBank/DDBJ whole genome shotgun (WGS) entry which is preliminary data.</text>
</comment>
<feature type="domain" description="Polysaccharide pyruvyl transferase" evidence="1">
    <location>
        <begin position="14"/>
        <end position="310"/>
    </location>
</feature>
<organism evidence="2 3">
    <name type="scientific">Agathobacter rectalis</name>
    <dbReference type="NCBI Taxonomy" id="39491"/>
    <lineage>
        <taxon>Bacteria</taxon>
        <taxon>Bacillati</taxon>
        <taxon>Bacillota</taxon>
        <taxon>Clostridia</taxon>
        <taxon>Lachnospirales</taxon>
        <taxon>Lachnospiraceae</taxon>
        <taxon>Agathobacter</taxon>
    </lineage>
</organism>
<sequence>MNKIGIITYHSAYNYGSVLQAYATQVAVKKLGFDAEIINYRMREQKKIYALYRNGFGLKILLKDLMQIPIQGKRIQRIKKFESFINKKLFITKECSTPKEVQTIWEKYSIIISGSDQIWNKHSLEMEHNDINFMSPYLLKEYSGKKISYGSSIANMSDQELEMILLEIKKFDAISMREVESAKRMTKLLNREITAVVDPTFLLNKNEWINNMGLGEKKDKDKYILYYSLGGIKPLRENTTVLRKIANKKNLKIKVITPFAYLKLNDEMIEMHPDVGPEEFLELIYNANMIVTDSYHGTILAVNLNKEVYSLCENFGSEFRKTDILKRIGLDDRIIYDINSLHNEFKKIDYSRINSILESLRNDSYSYLKKALID</sequence>
<protein>
    <submittedName>
        <fullName evidence="2">Polysaccharide pyruvyl transferase family protein</fullName>
    </submittedName>
</protein>